<dbReference type="SMART" id="SM00382">
    <property type="entry name" value="AAA"/>
    <property type="match status" value="2"/>
</dbReference>
<dbReference type="InterPro" id="IPR031996">
    <property type="entry name" value="NVL2_nucleolin-bd"/>
</dbReference>
<keyword evidence="7" id="KW-1185">Reference proteome</keyword>
<dbReference type="Pfam" id="PF00004">
    <property type="entry name" value="AAA"/>
    <property type="match status" value="2"/>
</dbReference>
<dbReference type="InterPro" id="IPR050168">
    <property type="entry name" value="AAA_ATPase_domain"/>
</dbReference>
<dbReference type="Pfam" id="PF16725">
    <property type="entry name" value="Nucleolin_bd"/>
    <property type="match status" value="1"/>
</dbReference>
<dbReference type="InterPro" id="IPR038100">
    <property type="entry name" value="NLV2_N_sf"/>
</dbReference>
<evidence type="ECO:0000256" key="4">
    <source>
        <dbReference type="SAM" id="MobiDB-lite"/>
    </source>
</evidence>
<dbReference type="Gene3D" id="1.10.8.60">
    <property type="match status" value="2"/>
</dbReference>
<organism evidence="6 7">
    <name type="scientific">Trachymyrmex septentrionalis</name>
    <dbReference type="NCBI Taxonomy" id="34720"/>
    <lineage>
        <taxon>Eukaryota</taxon>
        <taxon>Metazoa</taxon>
        <taxon>Ecdysozoa</taxon>
        <taxon>Arthropoda</taxon>
        <taxon>Hexapoda</taxon>
        <taxon>Insecta</taxon>
        <taxon>Pterygota</taxon>
        <taxon>Neoptera</taxon>
        <taxon>Endopterygota</taxon>
        <taxon>Hymenoptera</taxon>
        <taxon>Apocrita</taxon>
        <taxon>Aculeata</taxon>
        <taxon>Formicoidea</taxon>
        <taxon>Formicidae</taxon>
        <taxon>Myrmicinae</taxon>
        <taxon>Trachymyrmex</taxon>
    </lineage>
</organism>
<comment type="similarity">
    <text evidence="1">Belongs to the AAA ATPase family.</text>
</comment>
<protein>
    <submittedName>
        <fullName evidence="6">Nuclear valosin-containing protein-like protein</fullName>
    </submittedName>
</protein>
<dbReference type="Pfam" id="PF17862">
    <property type="entry name" value="AAA_lid_3"/>
    <property type="match status" value="2"/>
</dbReference>
<dbReference type="GO" id="GO:0016887">
    <property type="term" value="F:ATP hydrolysis activity"/>
    <property type="evidence" value="ECO:0007669"/>
    <property type="project" value="InterPro"/>
</dbReference>
<dbReference type="GO" id="GO:0042254">
    <property type="term" value="P:ribosome biogenesis"/>
    <property type="evidence" value="ECO:0007669"/>
    <property type="project" value="TreeGrafter"/>
</dbReference>
<gene>
    <name evidence="6" type="ORF">ALC56_02396</name>
</gene>
<dbReference type="CDD" id="cd19518">
    <property type="entry name" value="RecA-like_NVL_r1-like"/>
    <property type="match status" value="1"/>
</dbReference>
<dbReference type="Gene3D" id="3.40.50.300">
    <property type="entry name" value="P-loop containing nucleotide triphosphate hydrolases"/>
    <property type="match status" value="2"/>
</dbReference>
<feature type="compositionally biased region" description="Basic and acidic residues" evidence="4">
    <location>
        <begin position="163"/>
        <end position="177"/>
    </location>
</feature>
<proteinExistence type="inferred from homology"/>
<accession>A0A195FSE3</accession>
<dbReference type="Gene3D" id="1.10.10.2010">
    <property type="match status" value="1"/>
</dbReference>
<dbReference type="PANTHER" id="PTHR23077:SF171">
    <property type="entry name" value="NUCLEAR VALOSIN-CONTAINING PROTEIN-LIKE"/>
    <property type="match status" value="1"/>
</dbReference>
<evidence type="ECO:0000256" key="1">
    <source>
        <dbReference type="ARBA" id="ARBA00006914"/>
    </source>
</evidence>
<name>A0A195FSE3_9HYME</name>
<evidence type="ECO:0000313" key="7">
    <source>
        <dbReference type="Proteomes" id="UP000078541"/>
    </source>
</evidence>
<dbReference type="AlphaFoldDB" id="A0A195FSE3"/>
<dbReference type="InterPro" id="IPR027417">
    <property type="entry name" value="P-loop_NTPase"/>
</dbReference>
<dbReference type="GO" id="GO:0005524">
    <property type="term" value="F:ATP binding"/>
    <property type="evidence" value="ECO:0007669"/>
    <property type="project" value="UniProtKB-KW"/>
</dbReference>
<keyword evidence="2" id="KW-0547">Nucleotide-binding</keyword>
<reference evidence="6 7" key="1">
    <citation type="submission" date="2016-03" db="EMBL/GenBank/DDBJ databases">
        <title>Trachymyrmex septentrionalis WGS genome.</title>
        <authorList>
            <person name="Nygaard S."/>
            <person name="Hu H."/>
            <person name="Boomsma J."/>
            <person name="Zhang G."/>
        </authorList>
    </citation>
    <scope>NUCLEOTIDE SEQUENCE [LARGE SCALE GENOMIC DNA]</scope>
    <source>
        <strain evidence="6">Tsep2-gDNA-1</strain>
        <tissue evidence="6">Whole body</tissue>
    </source>
</reference>
<sequence length="911" mass="101331">MHKMGKLNSSIDIIPLQGSSGDYRSRHVDNKHRMDQRLFRDQLLIGRVQMYMHDNENKVYIDVNDMADALQRRYRDYRGKKRGPFRNMVRQAYDELTKIFSNKPSMRECSAYDDDDFEDVDVESDSQRASISDMLLHMYKKPQYRQNGNSSDKELIDISSDDDASKVDSKTEKDLKTPEPGCTTTEESLGMIVVAKSETTRPETTESETTTLKQETAKPEMSTTKPETPMKSNILVNQVVKQSLESTRKRQREKESGNGKFSVKKARIVPITESKITFADVGGSDKVLKTVCKLLAHMKHPEIFKQLGISPPRGFLLHGPPGCGKTLLAHAIAGELNIPLIKVAGPELVTGVSGESEARIRELFEQALILAPCIIFLDEIDAVTPHRATAQREMERRIVAQLLSSLDELNLNENGDRVLVIGATNRPDSLDPALRRAGRFDREVCLGIPDREARAKILAVHTEKVVLAPNVSLSTIASLTPGFVGADLVALIREAAMVAVDRVFEDLNRSKQEERLPEVTEAEKQPDKEVEISENSENLIDKIAEMDVIQEYSADLSTLLTWLRSEPPLSQERLSTLCIEHSDFETALRIVQPSAKREGFAMVPDVTWDDVGSLRNIRQELQMAILAPIKHSEHFNTLGLTAASGVLLCGPPGCGKTLLAKAVANEAGINFISVKGPELLNMASFNIYVGESEKAVRQCFLRARNSMPCVIFFDEIDALCPKRTEGDNSATARVVNQMLTEMDGVEGRQGVFLMAASNRPDIIDAAVLRPGRLDKILYVGLPNASDRVDILRAVTKNATRPKLASDVDLNQVAYDNRCDGYTGADLAALIREAGMEALKELIAGYGQPEISMRHIFQAFDKMQPSDIKHYEKLNKLYSVKKNPEVTPMDTPVEVTPMDAPIVDVVMEPMET</sequence>
<dbReference type="PANTHER" id="PTHR23077">
    <property type="entry name" value="AAA-FAMILY ATPASE"/>
    <property type="match status" value="1"/>
</dbReference>
<dbReference type="GO" id="GO:1990275">
    <property type="term" value="F:preribosome binding"/>
    <property type="evidence" value="ECO:0007669"/>
    <property type="project" value="TreeGrafter"/>
</dbReference>
<dbReference type="SUPFAM" id="SSF52540">
    <property type="entry name" value="P-loop containing nucleoside triphosphate hydrolases"/>
    <property type="match status" value="2"/>
</dbReference>
<dbReference type="STRING" id="34720.A0A195FSE3"/>
<dbReference type="GO" id="GO:0003723">
    <property type="term" value="F:RNA binding"/>
    <property type="evidence" value="ECO:0007669"/>
    <property type="project" value="TreeGrafter"/>
</dbReference>
<dbReference type="Proteomes" id="UP000078541">
    <property type="component" value="Unassembled WGS sequence"/>
</dbReference>
<dbReference type="PROSITE" id="PS00674">
    <property type="entry name" value="AAA"/>
    <property type="match status" value="2"/>
</dbReference>
<dbReference type="FunFam" id="3.40.50.300:FF:000600">
    <property type="entry name" value="Nuclear valosin-containing protein-like"/>
    <property type="match status" value="1"/>
</dbReference>
<evidence type="ECO:0000259" key="5">
    <source>
        <dbReference type="SMART" id="SM00382"/>
    </source>
</evidence>
<dbReference type="FunFam" id="3.40.50.300:FF:000149">
    <property type="entry name" value="Nuclear valosin-containing protein-like"/>
    <property type="match status" value="1"/>
</dbReference>
<evidence type="ECO:0000313" key="6">
    <source>
        <dbReference type="EMBL" id="KYN43212.1"/>
    </source>
</evidence>
<dbReference type="GO" id="GO:0005634">
    <property type="term" value="C:nucleus"/>
    <property type="evidence" value="ECO:0007669"/>
    <property type="project" value="TreeGrafter"/>
</dbReference>
<dbReference type="EMBL" id="KQ981285">
    <property type="protein sequence ID" value="KYN43212.1"/>
    <property type="molecule type" value="Genomic_DNA"/>
</dbReference>
<evidence type="ECO:0000256" key="3">
    <source>
        <dbReference type="ARBA" id="ARBA00022840"/>
    </source>
</evidence>
<evidence type="ECO:0000256" key="2">
    <source>
        <dbReference type="ARBA" id="ARBA00022741"/>
    </source>
</evidence>
<dbReference type="InterPro" id="IPR003593">
    <property type="entry name" value="AAA+_ATPase"/>
</dbReference>
<feature type="region of interest" description="Disordered" evidence="4">
    <location>
        <begin position="142"/>
        <end position="228"/>
    </location>
</feature>
<dbReference type="InterPro" id="IPR003960">
    <property type="entry name" value="ATPase_AAA_CS"/>
</dbReference>
<keyword evidence="3" id="KW-0067">ATP-binding</keyword>
<feature type="domain" description="AAA+ ATPase" evidence="5">
    <location>
        <begin position="311"/>
        <end position="450"/>
    </location>
</feature>
<dbReference type="InterPro" id="IPR041569">
    <property type="entry name" value="AAA_lid_3"/>
</dbReference>
<dbReference type="InterPro" id="IPR003959">
    <property type="entry name" value="ATPase_AAA_core"/>
</dbReference>
<feature type="domain" description="AAA+ ATPase" evidence="5">
    <location>
        <begin position="642"/>
        <end position="783"/>
    </location>
</feature>